<evidence type="ECO:0000259" key="5">
    <source>
        <dbReference type="PROSITE" id="PS51858"/>
    </source>
</evidence>
<evidence type="ECO:0000256" key="4">
    <source>
        <dbReference type="SAM" id="MobiDB-lite"/>
    </source>
</evidence>
<feature type="region of interest" description="Disordered" evidence="4">
    <location>
        <begin position="186"/>
        <end position="207"/>
    </location>
</feature>
<dbReference type="AlphaFoldDB" id="A0A7R9V5D9"/>
<dbReference type="InterPro" id="IPR008580">
    <property type="entry name" value="PPPDE_dom"/>
</dbReference>
<dbReference type="InterPro" id="IPR042266">
    <property type="entry name" value="PPPDE_sf"/>
</dbReference>
<dbReference type="PANTHER" id="PTHR12378">
    <property type="entry name" value="DESUMOYLATING ISOPEPTIDASE"/>
    <property type="match status" value="1"/>
</dbReference>
<evidence type="ECO:0000256" key="1">
    <source>
        <dbReference type="ARBA" id="ARBA00008140"/>
    </source>
</evidence>
<dbReference type="Pfam" id="PF05903">
    <property type="entry name" value="Peptidase_C97"/>
    <property type="match status" value="1"/>
</dbReference>
<sequence>MSGRAPRYAADDDVSVSGASNRVVLNVYDLSSDLAAGNWYAYWCGVGVFHAGVEVYGVEYAYGGHDADVSGIFATEPRDAPGQAVYRESVDMGCTDLTPEEVHQLVLALGRDWYKGNRYHLLQRNCNHFASDLCKHLVGAPAPSWINRLAELAISLHCLLPQSLVPQLQPPTVTPAFEERQGLLTLAPGSRSEAPGHSPSQAQAVRG</sequence>
<dbReference type="GO" id="GO:0016579">
    <property type="term" value="P:protein deubiquitination"/>
    <property type="evidence" value="ECO:0007669"/>
    <property type="project" value="TreeGrafter"/>
</dbReference>
<dbReference type="GO" id="GO:0006508">
    <property type="term" value="P:proteolysis"/>
    <property type="evidence" value="ECO:0007669"/>
    <property type="project" value="UniProtKB-KW"/>
</dbReference>
<feature type="domain" description="PPPDE" evidence="5">
    <location>
        <begin position="21"/>
        <end position="164"/>
    </location>
</feature>
<dbReference type="GO" id="GO:0101005">
    <property type="term" value="F:deubiquitinase activity"/>
    <property type="evidence" value="ECO:0007669"/>
    <property type="project" value="TreeGrafter"/>
</dbReference>
<gene>
    <name evidence="6" type="ORF">CEUR00632_LOCUS5546</name>
</gene>
<evidence type="ECO:0000313" key="6">
    <source>
        <dbReference type="EMBL" id="CAD8285508.1"/>
    </source>
</evidence>
<name>A0A7R9V5D9_9CHLO</name>
<keyword evidence="3" id="KW-0378">Hydrolase</keyword>
<feature type="compositionally biased region" description="Polar residues" evidence="4">
    <location>
        <begin position="198"/>
        <end position="207"/>
    </location>
</feature>
<dbReference type="EMBL" id="HBEC01012049">
    <property type="protein sequence ID" value="CAD8285508.1"/>
    <property type="molecule type" value="Transcribed_RNA"/>
</dbReference>
<dbReference type="SMART" id="SM01179">
    <property type="entry name" value="DUF862"/>
    <property type="match status" value="1"/>
</dbReference>
<dbReference type="Gene3D" id="3.90.1720.30">
    <property type="entry name" value="PPPDE domains"/>
    <property type="match status" value="1"/>
</dbReference>
<evidence type="ECO:0000256" key="2">
    <source>
        <dbReference type="ARBA" id="ARBA00022670"/>
    </source>
</evidence>
<comment type="similarity">
    <text evidence="1">Belongs to the DeSI family.</text>
</comment>
<dbReference type="PROSITE" id="PS51858">
    <property type="entry name" value="PPPDE"/>
    <property type="match status" value="1"/>
</dbReference>
<keyword evidence="2" id="KW-0645">Protease</keyword>
<dbReference type="PANTHER" id="PTHR12378:SF80">
    <property type="entry name" value="IP06716P-RELATED"/>
    <property type="match status" value="1"/>
</dbReference>
<organism evidence="6">
    <name type="scientific">Chlamydomonas euryale</name>
    <dbReference type="NCBI Taxonomy" id="1486919"/>
    <lineage>
        <taxon>Eukaryota</taxon>
        <taxon>Viridiplantae</taxon>
        <taxon>Chlorophyta</taxon>
        <taxon>core chlorophytes</taxon>
        <taxon>Chlorophyceae</taxon>
        <taxon>CS clade</taxon>
        <taxon>Chlamydomonadales</taxon>
        <taxon>Chlamydomonadaceae</taxon>
        <taxon>Chlamydomonas</taxon>
    </lineage>
</organism>
<evidence type="ECO:0000256" key="3">
    <source>
        <dbReference type="ARBA" id="ARBA00022801"/>
    </source>
</evidence>
<accession>A0A7R9V5D9</accession>
<protein>
    <recommendedName>
        <fullName evidence="5">PPPDE domain-containing protein</fullName>
    </recommendedName>
</protein>
<proteinExistence type="inferred from homology"/>
<reference evidence="6" key="1">
    <citation type="submission" date="2021-01" db="EMBL/GenBank/DDBJ databases">
        <authorList>
            <person name="Corre E."/>
            <person name="Pelletier E."/>
            <person name="Niang G."/>
            <person name="Scheremetjew M."/>
            <person name="Finn R."/>
            <person name="Kale V."/>
            <person name="Holt S."/>
            <person name="Cochrane G."/>
            <person name="Meng A."/>
            <person name="Brown T."/>
            <person name="Cohen L."/>
        </authorList>
    </citation>
    <scope>NUCLEOTIDE SEQUENCE</scope>
    <source>
        <strain evidence="6">CCMP219</strain>
    </source>
</reference>